<dbReference type="AlphaFoldDB" id="A0A9P9EWJ2"/>
<dbReference type="Pfam" id="PF25545">
    <property type="entry name" value="DUF7924"/>
    <property type="match status" value="1"/>
</dbReference>
<organism evidence="3 4">
    <name type="scientific">Dactylonectria estremocensis</name>
    <dbReference type="NCBI Taxonomy" id="1079267"/>
    <lineage>
        <taxon>Eukaryota</taxon>
        <taxon>Fungi</taxon>
        <taxon>Dikarya</taxon>
        <taxon>Ascomycota</taxon>
        <taxon>Pezizomycotina</taxon>
        <taxon>Sordariomycetes</taxon>
        <taxon>Hypocreomycetidae</taxon>
        <taxon>Hypocreales</taxon>
        <taxon>Nectriaceae</taxon>
        <taxon>Dactylonectria</taxon>
    </lineage>
</organism>
<dbReference type="OrthoDB" id="5325087at2759"/>
<reference evidence="3" key="1">
    <citation type="journal article" date="2021" name="Nat. Commun.">
        <title>Genetic determinants of endophytism in the Arabidopsis root mycobiome.</title>
        <authorList>
            <person name="Mesny F."/>
            <person name="Miyauchi S."/>
            <person name="Thiergart T."/>
            <person name="Pickel B."/>
            <person name="Atanasova L."/>
            <person name="Karlsson M."/>
            <person name="Huettel B."/>
            <person name="Barry K.W."/>
            <person name="Haridas S."/>
            <person name="Chen C."/>
            <person name="Bauer D."/>
            <person name="Andreopoulos W."/>
            <person name="Pangilinan J."/>
            <person name="LaButti K."/>
            <person name="Riley R."/>
            <person name="Lipzen A."/>
            <person name="Clum A."/>
            <person name="Drula E."/>
            <person name="Henrissat B."/>
            <person name="Kohler A."/>
            <person name="Grigoriev I.V."/>
            <person name="Martin F.M."/>
            <person name="Hacquard S."/>
        </authorList>
    </citation>
    <scope>NUCLEOTIDE SEQUENCE</scope>
    <source>
        <strain evidence="3">MPI-CAGE-AT-0021</strain>
    </source>
</reference>
<keyword evidence="4" id="KW-1185">Reference proteome</keyword>
<feature type="region of interest" description="Disordered" evidence="1">
    <location>
        <begin position="36"/>
        <end position="65"/>
    </location>
</feature>
<name>A0A9P9EWJ2_9HYPO</name>
<feature type="compositionally biased region" description="Basic and acidic residues" evidence="1">
    <location>
        <begin position="39"/>
        <end position="49"/>
    </location>
</feature>
<comment type="caution">
    <text evidence="3">The sequence shown here is derived from an EMBL/GenBank/DDBJ whole genome shotgun (WGS) entry which is preliminary data.</text>
</comment>
<evidence type="ECO:0000259" key="2">
    <source>
        <dbReference type="Pfam" id="PF25545"/>
    </source>
</evidence>
<dbReference type="InterPro" id="IPR057684">
    <property type="entry name" value="DUF7924"/>
</dbReference>
<dbReference type="EMBL" id="JAGMUU010000008">
    <property type="protein sequence ID" value="KAH7146604.1"/>
    <property type="molecule type" value="Genomic_DNA"/>
</dbReference>
<evidence type="ECO:0000256" key="1">
    <source>
        <dbReference type="SAM" id="MobiDB-lite"/>
    </source>
</evidence>
<evidence type="ECO:0000313" key="3">
    <source>
        <dbReference type="EMBL" id="KAH7146604.1"/>
    </source>
</evidence>
<sequence>MAEESAKEMTRALGHVSDAVQTSDLTQLGRVRRYGFYEQRSRNDQEGQRTRPMGPTPERKNSTEYSKLLRLSIQTMINRSPTHCEAESASAVTKLLTIPTEIGSFLRKSHSGIADEARVVCKELCENFDPLPHDTPLDDDTFESFCDSLLGRYGAKIFRDLSHLIVPPAEPLALRGHKKLKCLVEGVDEVWCNARPLTGPPPKPDYCVGFRRSAFTARQLQKLEP</sequence>
<protein>
    <recommendedName>
        <fullName evidence="2">DUF7924 domain-containing protein</fullName>
    </recommendedName>
</protein>
<accession>A0A9P9EWJ2</accession>
<gene>
    <name evidence="3" type="ORF">B0J13DRAFT_606829</name>
</gene>
<proteinExistence type="predicted"/>
<evidence type="ECO:0000313" key="4">
    <source>
        <dbReference type="Proteomes" id="UP000717696"/>
    </source>
</evidence>
<feature type="domain" description="DUF7924" evidence="2">
    <location>
        <begin position="142"/>
        <end position="225"/>
    </location>
</feature>
<dbReference type="Proteomes" id="UP000717696">
    <property type="component" value="Unassembled WGS sequence"/>
</dbReference>